<evidence type="ECO:0000313" key="3">
    <source>
        <dbReference type="Proteomes" id="UP000319486"/>
    </source>
</evidence>
<feature type="non-terminal residue" evidence="2">
    <location>
        <position position="1"/>
    </location>
</feature>
<evidence type="ECO:0000259" key="1">
    <source>
        <dbReference type="Pfam" id="PF22483"/>
    </source>
</evidence>
<feature type="domain" description="Transposase for insertion sequence element IS21-like C-terminal" evidence="1">
    <location>
        <begin position="21"/>
        <end position="85"/>
    </location>
</feature>
<dbReference type="EMBL" id="RCZO01000003">
    <property type="protein sequence ID" value="TPG10049.1"/>
    <property type="molecule type" value="Genomic_DNA"/>
</dbReference>
<dbReference type="Pfam" id="PF22483">
    <property type="entry name" value="Mu-transpos_C_2"/>
    <property type="match status" value="1"/>
</dbReference>
<proteinExistence type="predicted"/>
<dbReference type="InterPro" id="IPR054353">
    <property type="entry name" value="IstA-like_C"/>
</dbReference>
<gene>
    <name evidence="2" type="ORF">EAH88_06675</name>
</gene>
<dbReference type="AlphaFoldDB" id="A0A502CDD9"/>
<organism evidence="2 3">
    <name type="scientific">Rhodanobacter glycinis</name>
    <dbReference type="NCBI Taxonomy" id="582702"/>
    <lineage>
        <taxon>Bacteria</taxon>
        <taxon>Pseudomonadati</taxon>
        <taxon>Pseudomonadota</taxon>
        <taxon>Gammaproteobacteria</taxon>
        <taxon>Lysobacterales</taxon>
        <taxon>Rhodanobacteraceae</taxon>
        <taxon>Rhodanobacter</taxon>
    </lineage>
</organism>
<keyword evidence="3" id="KW-1185">Reference proteome</keyword>
<accession>A0A502CDD9</accession>
<sequence length="218" mass="24617">WRDRTIASIWQDEQRLLMPTPSPFDGFVEQTKRVTPTCLVHVERNRYSVPASYANRPISVRLYADRVVMVAEGQVIGEHVRRINRTHDGGQTLYNWRHYLSVVQRKPGALRNGAPFADLPEGFRRLQALLLQRPGGDREMVEILALVLQYDEQAVLTAVELALEANAPSKPHVLNLLARLTGETPPAPMDAPPSLALKVEPVANVARYDHLRRTRHVA</sequence>
<name>A0A502CDD9_9GAMM</name>
<reference evidence="2 3" key="1">
    <citation type="journal article" date="2019" name="Environ. Microbiol.">
        <title>Species interactions and distinct microbial communities in high Arctic permafrost affected cryosols are associated with the CH4 and CO2 gas fluxes.</title>
        <authorList>
            <person name="Altshuler I."/>
            <person name="Hamel J."/>
            <person name="Turney S."/>
            <person name="Magnuson E."/>
            <person name="Levesque R."/>
            <person name="Greer C."/>
            <person name="Whyte L.G."/>
        </authorList>
    </citation>
    <scope>NUCLEOTIDE SEQUENCE [LARGE SCALE GENOMIC DNA]</scope>
    <source>
        <strain evidence="2 3">S13Y</strain>
    </source>
</reference>
<dbReference type="Proteomes" id="UP000319486">
    <property type="component" value="Unassembled WGS sequence"/>
</dbReference>
<protein>
    <submittedName>
        <fullName evidence="2">IS21 family transposase</fullName>
    </submittedName>
</protein>
<comment type="caution">
    <text evidence="2">The sequence shown here is derived from an EMBL/GenBank/DDBJ whole genome shotgun (WGS) entry which is preliminary data.</text>
</comment>
<evidence type="ECO:0000313" key="2">
    <source>
        <dbReference type="EMBL" id="TPG10049.1"/>
    </source>
</evidence>